<dbReference type="eggNOG" id="COG0598">
    <property type="taxonomic scope" value="Bacteria"/>
</dbReference>
<dbReference type="Pfam" id="PF01544">
    <property type="entry name" value="CorA"/>
    <property type="match status" value="1"/>
</dbReference>
<organism evidence="7 8">
    <name type="scientific">Ligilactobacillus apodemi DSM 16634 = JCM 16172</name>
    <dbReference type="NCBI Taxonomy" id="1423724"/>
    <lineage>
        <taxon>Bacteria</taxon>
        <taxon>Bacillati</taxon>
        <taxon>Bacillota</taxon>
        <taxon>Bacilli</taxon>
        <taxon>Lactobacillales</taxon>
        <taxon>Lactobacillaceae</taxon>
        <taxon>Ligilactobacillus</taxon>
    </lineage>
</organism>
<gene>
    <name evidence="7" type="ORF">FC32_GL001225</name>
</gene>
<evidence type="ECO:0000256" key="5">
    <source>
        <dbReference type="ARBA" id="ARBA00023136"/>
    </source>
</evidence>
<dbReference type="InterPro" id="IPR047199">
    <property type="entry name" value="CorA-like"/>
</dbReference>
<dbReference type="EMBL" id="AZFT01000053">
    <property type="protein sequence ID" value="KRL83955.1"/>
    <property type="molecule type" value="Genomic_DNA"/>
</dbReference>
<keyword evidence="8" id="KW-1185">Reference proteome</keyword>
<dbReference type="Proteomes" id="UP000051324">
    <property type="component" value="Unassembled WGS sequence"/>
</dbReference>
<proteinExistence type="inferred from homology"/>
<reference evidence="7 8" key="1">
    <citation type="journal article" date="2015" name="Genome Announc.">
        <title>Expanding the biotechnology potential of lactobacilli through comparative genomics of 213 strains and associated genera.</title>
        <authorList>
            <person name="Sun Z."/>
            <person name="Harris H.M."/>
            <person name="McCann A."/>
            <person name="Guo C."/>
            <person name="Argimon S."/>
            <person name="Zhang W."/>
            <person name="Yang X."/>
            <person name="Jeffery I.B."/>
            <person name="Cooney J.C."/>
            <person name="Kagawa T.F."/>
            <person name="Liu W."/>
            <person name="Song Y."/>
            <person name="Salvetti E."/>
            <person name="Wrobel A."/>
            <person name="Rasinkangas P."/>
            <person name="Parkhill J."/>
            <person name="Rea M.C."/>
            <person name="O'Sullivan O."/>
            <person name="Ritari J."/>
            <person name="Douillard F.P."/>
            <person name="Paul Ross R."/>
            <person name="Yang R."/>
            <person name="Briner A.E."/>
            <person name="Felis G.E."/>
            <person name="de Vos W.M."/>
            <person name="Barrangou R."/>
            <person name="Klaenhammer T.R."/>
            <person name="Caufield P.W."/>
            <person name="Cui Y."/>
            <person name="Zhang H."/>
            <person name="O'Toole P.W."/>
        </authorList>
    </citation>
    <scope>NUCLEOTIDE SEQUENCE [LARGE SCALE GENOMIC DNA]</scope>
    <source>
        <strain evidence="7 8">DSM 16634</strain>
    </source>
</reference>
<dbReference type="InterPro" id="IPR002523">
    <property type="entry name" value="MgTranspt_CorA/ZnTranspt_ZntB"/>
</dbReference>
<dbReference type="GO" id="GO:0046873">
    <property type="term" value="F:metal ion transmembrane transporter activity"/>
    <property type="evidence" value="ECO:0007669"/>
    <property type="project" value="InterPro"/>
</dbReference>
<comment type="caution">
    <text evidence="7">The sequence shown here is derived from an EMBL/GenBank/DDBJ whole genome shotgun (WGS) entry which is preliminary data.</text>
</comment>
<protein>
    <recommendedName>
        <fullName evidence="9">Magnesium transporter CorA family protein</fullName>
    </recommendedName>
</protein>
<dbReference type="GO" id="GO:0016020">
    <property type="term" value="C:membrane"/>
    <property type="evidence" value="ECO:0007669"/>
    <property type="project" value="UniProtKB-SubCell"/>
</dbReference>
<comment type="subcellular location">
    <subcellularLocation>
        <location evidence="1">Membrane</location>
        <topology evidence="1">Multi-pass membrane protein</topology>
    </subcellularLocation>
</comment>
<dbReference type="PANTHER" id="PTHR47891">
    <property type="entry name" value="TRANSPORTER-RELATED"/>
    <property type="match status" value="1"/>
</dbReference>
<evidence type="ECO:0000256" key="6">
    <source>
        <dbReference type="SAM" id="Phobius"/>
    </source>
</evidence>
<name>A0A0R1TYM7_9LACO</name>
<dbReference type="Gene3D" id="1.20.58.340">
    <property type="entry name" value="Magnesium transport protein CorA, transmembrane region"/>
    <property type="match status" value="2"/>
</dbReference>
<dbReference type="PANTHER" id="PTHR47891:SF1">
    <property type="entry name" value="CORA-MAGNESIUM AND COBALT TRANSPORTER"/>
    <property type="match status" value="1"/>
</dbReference>
<evidence type="ECO:0008006" key="9">
    <source>
        <dbReference type="Google" id="ProtNLM"/>
    </source>
</evidence>
<dbReference type="InterPro" id="IPR045863">
    <property type="entry name" value="CorA_TM1_TM2"/>
</dbReference>
<dbReference type="SUPFAM" id="SSF143865">
    <property type="entry name" value="CorA soluble domain-like"/>
    <property type="match status" value="1"/>
</dbReference>
<keyword evidence="4 6" id="KW-1133">Transmembrane helix</keyword>
<dbReference type="PATRIC" id="fig|1423724.4.peg.1281"/>
<dbReference type="Gene3D" id="3.30.460.20">
    <property type="entry name" value="CorA soluble domain-like"/>
    <property type="match status" value="1"/>
</dbReference>
<dbReference type="OrthoDB" id="9803416at2"/>
<keyword evidence="3 6" id="KW-0812">Transmembrane</keyword>
<evidence type="ECO:0000256" key="2">
    <source>
        <dbReference type="ARBA" id="ARBA00009765"/>
    </source>
</evidence>
<comment type="similarity">
    <text evidence="2">Belongs to the CorA metal ion transporter (MIT) (TC 1.A.35) family.</text>
</comment>
<dbReference type="CDD" id="cd12827">
    <property type="entry name" value="EcCorA_ZntB-like_u2"/>
    <property type="match status" value="1"/>
</dbReference>
<evidence type="ECO:0000256" key="1">
    <source>
        <dbReference type="ARBA" id="ARBA00004141"/>
    </source>
</evidence>
<sequence>MSERMIFSPNQDYTWIDVQKDNQAMIAQLMREHKLTEELLSYALDENENAHVEYDDDADVFLLVFNVIKKYSDNYETAPVAFIATKNYIYSFTTAQTSYINEFIKGLIKRKPQVTRPSLIFKTLYFIVDAFFPVIKDVDKRRTALTETLKTKTTNRNLLALSDLGMGLVYLVNATQQNSLLLSQLKKLSLYHSLNDDEQEQLEDVEIEADQLVAMANLSEQILEQISSTYNNLLNNNLNDTMRLLTIWSLLLTVPTIVTGFFGMNVLLPLKDSQFSWLIIIFISVLLSIGLLVTISRKIK</sequence>
<dbReference type="AlphaFoldDB" id="A0A0R1TYM7"/>
<evidence type="ECO:0000256" key="4">
    <source>
        <dbReference type="ARBA" id="ARBA00022989"/>
    </source>
</evidence>
<evidence type="ECO:0000313" key="7">
    <source>
        <dbReference type="EMBL" id="KRL83955.1"/>
    </source>
</evidence>
<feature type="transmembrane region" description="Helical" evidence="6">
    <location>
        <begin position="274"/>
        <end position="295"/>
    </location>
</feature>
<evidence type="ECO:0000256" key="3">
    <source>
        <dbReference type="ARBA" id="ARBA00022692"/>
    </source>
</evidence>
<feature type="transmembrane region" description="Helical" evidence="6">
    <location>
        <begin position="244"/>
        <end position="268"/>
    </location>
</feature>
<dbReference type="RefSeq" id="WP_025087662.1">
    <property type="nucleotide sequence ID" value="NZ_AZFT01000053.1"/>
</dbReference>
<dbReference type="InterPro" id="IPR045861">
    <property type="entry name" value="CorA_cytoplasmic_dom"/>
</dbReference>
<keyword evidence="5 6" id="KW-0472">Membrane</keyword>
<dbReference type="SUPFAM" id="SSF144083">
    <property type="entry name" value="Magnesium transport protein CorA, transmembrane region"/>
    <property type="match status" value="1"/>
</dbReference>
<dbReference type="STRING" id="1423724.FC32_GL001225"/>
<accession>A0A0R1TYM7</accession>
<evidence type="ECO:0000313" key="8">
    <source>
        <dbReference type="Proteomes" id="UP000051324"/>
    </source>
</evidence>